<comment type="caution">
    <text evidence="1">The sequence shown here is derived from an EMBL/GenBank/DDBJ whole genome shotgun (WGS) entry which is preliminary data.</text>
</comment>
<dbReference type="AlphaFoldDB" id="A0A1G2HZL3"/>
<evidence type="ECO:0008006" key="3">
    <source>
        <dbReference type="Google" id="ProtNLM"/>
    </source>
</evidence>
<dbReference type="Gene3D" id="2.40.320.10">
    <property type="entry name" value="Hypothetical Protein Pfu-838710-001"/>
    <property type="match status" value="1"/>
</dbReference>
<organism evidence="1 2">
    <name type="scientific">Candidatus Staskawiczbacteria bacterium RIFCSPHIGHO2_02_FULL_34_9</name>
    <dbReference type="NCBI Taxonomy" id="1802206"/>
    <lineage>
        <taxon>Bacteria</taxon>
        <taxon>Candidatus Staskawicziibacteriota</taxon>
    </lineage>
</organism>
<dbReference type="EMBL" id="MHOS01000034">
    <property type="protein sequence ID" value="OGZ67630.1"/>
    <property type="molecule type" value="Genomic_DNA"/>
</dbReference>
<gene>
    <name evidence="1" type="ORF">A3D35_02595</name>
</gene>
<feature type="non-terminal residue" evidence="1">
    <location>
        <position position="305"/>
    </location>
</feature>
<dbReference type="SUPFAM" id="SSF109604">
    <property type="entry name" value="HD-domain/PDEase-like"/>
    <property type="match status" value="1"/>
</dbReference>
<protein>
    <recommendedName>
        <fullName evidence="3">HD domain-containing protein</fullName>
    </recommendedName>
</protein>
<evidence type="ECO:0000313" key="2">
    <source>
        <dbReference type="Proteomes" id="UP000176421"/>
    </source>
</evidence>
<evidence type="ECO:0000313" key="1">
    <source>
        <dbReference type="EMBL" id="OGZ67630.1"/>
    </source>
</evidence>
<name>A0A1G2HZL3_9BACT</name>
<accession>A0A1G2HZL3</accession>
<dbReference type="InterPro" id="IPR033469">
    <property type="entry name" value="CYTH-like_dom_sf"/>
</dbReference>
<proteinExistence type="predicted"/>
<sequence length="305" mass="35668">MFEVEKRGILTKRGYDKLLSFLKKYGKSLGDDDKYVVYYIYSDKLLKAVDNASKGNAKISLKMNKIGNGSVFPETEIFFHREDFTKIKFILDTIVTPEKVMTGVQKRQNFIYKDCEFAIKWSKYWGYHFEIEKVVNDETQIQQANEDLENIAKELNIEIMSDGELKIFTKKAEEVILNSLRDLLMGKNKPKHQYNDKESVEWIKINQPVFDISKSEIVKISTIIEKIINISPWDFFKDEFYVNNQVHKGVHGKNHAIRVSIYILLLYLRRKDMGNIEINDLILCALFHDCSRINDNSDEGHGERS</sequence>
<dbReference type="Proteomes" id="UP000176421">
    <property type="component" value="Unassembled WGS sequence"/>
</dbReference>
<reference evidence="1 2" key="1">
    <citation type="journal article" date="2016" name="Nat. Commun.">
        <title>Thousands of microbial genomes shed light on interconnected biogeochemical processes in an aquifer system.</title>
        <authorList>
            <person name="Anantharaman K."/>
            <person name="Brown C.T."/>
            <person name="Hug L.A."/>
            <person name="Sharon I."/>
            <person name="Castelle C.J."/>
            <person name="Probst A.J."/>
            <person name="Thomas B.C."/>
            <person name="Singh A."/>
            <person name="Wilkins M.J."/>
            <person name="Karaoz U."/>
            <person name="Brodie E.L."/>
            <person name="Williams K.H."/>
            <person name="Hubbard S.S."/>
            <person name="Banfield J.F."/>
        </authorList>
    </citation>
    <scope>NUCLEOTIDE SEQUENCE [LARGE SCALE GENOMIC DNA]</scope>
</reference>
<dbReference type="SUPFAM" id="SSF55154">
    <property type="entry name" value="CYTH-like phosphatases"/>
    <property type="match status" value="1"/>
</dbReference>